<accession>A0A7J5C0Q9</accession>
<organism evidence="4 5">
    <name type="scientific">Pseudoclavibacter chungangensis</name>
    <dbReference type="NCBI Taxonomy" id="587635"/>
    <lineage>
        <taxon>Bacteria</taxon>
        <taxon>Bacillati</taxon>
        <taxon>Actinomycetota</taxon>
        <taxon>Actinomycetes</taxon>
        <taxon>Micrococcales</taxon>
        <taxon>Microbacteriaceae</taxon>
        <taxon>Pseudoclavibacter</taxon>
    </lineage>
</organism>
<dbReference type="InterPro" id="IPR029058">
    <property type="entry name" value="AB_hydrolase_fold"/>
</dbReference>
<dbReference type="PANTHER" id="PTHR10655">
    <property type="entry name" value="LYSOPHOSPHOLIPASE-RELATED"/>
    <property type="match status" value="1"/>
</dbReference>
<reference evidence="4 5" key="1">
    <citation type="submission" date="2019-09" db="EMBL/GenBank/DDBJ databases">
        <title>Phylogeny of genus Pseudoclavibacter and closely related genus.</title>
        <authorList>
            <person name="Li Y."/>
        </authorList>
    </citation>
    <scope>NUCLEOTIDE SEQUENCE [LARGE SCALE GENOMIC DNA]</scope>
    <source>
        <strain evidence="4 5">DSM 23821</strain>
    </source>
</reference>
<proteinExistence type="inferred from homology"/>
<comment type="similarity">
    <text evidence="1">Belongs to the AB hydrolase superfamily. AB hydrolase 2 family.</text>
</comment>
<evidence type="ECO:0000256" key="1">
    <source>
        <dbReference type="ARBA" id="ARBA00006499"/>
    </source>
</evidence>
<dbReference type="SUPFAM" id="SSF53474">
    <property type="entry name" value="alpha/beta-Hydrolases"/>
    <property type="match status" value="1"/>
</dbReference>
<protein>
    <submittedName>
        <fullName evidence="4">Esterase</fullName>
    </submittedName>
</protein>
<evidence type="ECO:0000259" key="3">
    <source>
        <dbReference type="Pfam" id="PF02230"/>
    </source>
</evidence>
<dbReference type="InterPro" id="IPR050565">
    <property type="entry name" value="LYPA1-2/EST-like"/>
</dbReference>
<evidence type="ECO:0000256" key="2">
    <source>
        <dbReference type="ARBA" id="ARBA00022801"/>
    </source>
</evidence>
<dbReference type="PANTHER" id="PTHR10655:SF17">
    <property type="entry name" value="LYSOPHOSPHOLIPASE-LIKE PROTEIN 1"/>
    <property type="match status" value="1"/>
</dbReference>
<dbReference type="GO" id="GO:0016787">
    <property type="term" value="F:hydrolase activity"/>
    <property type="evidence" value="ECO:0007669"/>
    <property type="project" value="UniProtKB-KW"/>
</dbReference>
<dbReference type="Pfam" id="PF02230">
    <property type="entry name" value="Abhydrolase_2"/>
    <property type="match status" value="1"/>
</dbReference>
<keyword evidence="5" id="KW-1185">Reference proteome</keyword>
<evidence type="ECO:0000313" key="5">
    <source>
        <dbReference type="Proteomes" id="UP000467240"/>
    </source>
</evidence>
<dbReference type="AlphaFoldDB" id="A0A7J5C0Q9"/>
<gene>
    <name evidence="4" type="ORF">F8O01_01680</name>
</gene>
<dbReference type="RefSeq" id="WP_158039133.1">
    <property type="nucleotide sequence ID" value="NZ_JACCFV010000001.1"/>
</dbReference>
<dbReference type="Gene3D" id="3.40.50.1820">
    <property type="entry name" value="alpha/beta hydrolase"/>
    <property type="match status" value="1"/>
</dbReference>
<evidence type="ECO:0000313" key="4">
    <source>
        <dbReference type="EMBL" id="KAB1662199.1"/>
    </source>
</evidence>
<sequence>MPDTPATALQRSSEPLSAVDGRPLVVVLHGFGSDDADVHAITDRLGTRPVFLSLRAPLAAPEPIPGAAWFPLRFASDGTVLGAGAGAEHDAARADVDEGATQAATDVLARIDGILAAEGVTPSSLAFVGFSQGGIVAMQALRLAPERVATTVLFSGLVVPAPLPGDAVLAERRPRILWGRGALDPVIPAAAVEFTEQWLEAHTTPEVIVEPAIGHELTNAELAAAAELLDAVCV</sequence>
<comment type="caution">
    <text evidence="4">The sequence shown here is derived from an EMBL/GenBank/DDBJ whole genome shotgun (WGS) entry which is preliminary data.</text>
</comment>
<dbReference type="OrthoDB" id="9780848at2"/>
<feature type="domain" description="Phospholipase/carboxylesterase/thioesterase" evidence="3">
    <location>
        <begin position="22"/>
        <end position="231"/>
    </location>
</feature>
<keyword evidence="2" id="KW-0378">Hydrolase</keyword>
<name>A0A7J5C0Q9_9MICO</name>
<dbReference type="Proteomes" id="UP000467240">
    <property type="component" value="Unassembled WGS sequence"/>
</dbReference>
<dbReference type="EMBL" id="WBJZ01000002">
    <property type="protein sequence ID" value="KAB1662199.1"/>
    <property type="molecule type" value="Genomic_DNA"/>
</dbReference>
<dbReference type="InterPro" id="IPR003140">
    <property type="entry name" value="PLipase/COase/thioEstase"/>
</dbReference>